<reference evidence="1 2" key="1">
    <citation type="submission" date="2023-08" db="EMBL/GenBank/DDBJ databases">
        <title>Implementing the SeqCode for naming new Mesorhizobium species isolated from Vachellia karroo root nodules.</title>
        <authorList>
            <person name="Van Lill M."/>
        </authorList>
    </citation>
    <scope>NUCLEOTIDE SEQUENCE [LARGE SCALE GENOMIC DNA]</scope>
    <source>
        <strain evidence="1 2">VK23A</strain>
    </source>
</reference>
<accession>A0ABU4XNM8</accession>
<proteinExistence type="predicted"/>
<sequence>MPRGTSTEADNPHVVILDHAYFDNLSPVVVQELALGGLPSSHGAQRDGRGREVARRIDALPRPTPSAAGMCQFY</sequence>
<keyword evidence="2" id="KW-1185">Reference proteome</keyword>
<evidence type="ECO:0000313" key="1">
    <source>
        <dbReference type="EMBL" id="MDX8476178.1"/>
    </source>
</evidence>
<dbReference type="EMBL" id="JAVIIZ010000029">
    <property type="protein sequence ID" value="MDX8476178.1"/>
    <property type="molecule type" value="Genomic_DNA"/>
</dbReference>
<dbReference type="Proteomes" id="UP001271780">
    <property type="component" value="Unassembled WGS sequence"/>
</dbReference>
<organism evidence="1 2">
    <name type="scientific">Mesorhizobium dulcispinae</name>
    <dbReference type="NCBI Taxonomy" id="3072316"/>
    <lineage>
        <taxon>Bacteria</taxon>
        <taxon>Pseudomonadati</taxon>
        <taxon>Pseudomonadota</taxon>
        <taxon>Alphaproteobacteria</taxon>
        <taxon>Hyphomicrobiales</taxon>
        <taxon>Phyllobacteriaceae</taxon>
        <taxon>Mesorhizobium</taxon>
    </lineage>
</organism>
<name>A0ABU4XNM8_9HYPH</name>
<evidence type="ECO:0000313" key="2">
    <source>
        <dbReference type="Proteomes" id="UP001271780"/>
    </source>
</evidence>
<comment type="caution">
    <text evidence="1">The sequence shown here is derived from an EMBL/GenBank/DDBJ whole genome shotgun (WGS) entry which is preliminary data.</text>
</comment>
<protein>
    <submittedName>
        <fullName evidence="1">Uncharacterized protein</fullName>
    </submittedName>
</protein>
<gene>
    <name evidence="1" type="ORF">RFM27_29335</name>
</gene>
<dbReference type="RefSeq" id="WP_320251622.1">
    <property type="nucleotide sequence ID" value="NZ_JAVIIX010000028.1"/>
</dbReference>